<feature type="non-terminal residue" evidence="6">
    <location>
        <position position="1"/>
    </location>
</feature>
<dbReference type="AlphaFoldDB" id="A0A1E7FFU6"/>
<reference evidence="6 7" key="1">
    <citation type="submission" date="2016-09" db="EMBL/GenBank/DDBJ databases">
        <title>Extensive genetic diversity and differential bi-allelic expression allows diatom success in the polar Southern Ocean.</title>
        <authorList>
            <consortium name="DOE Joint Genome Institute"/>
            <person name="Mock T."/>
            <person name="Otillar R.P."/>
            <person name="Strauss J."/>
            <person name="Dupont C."/>
            <person name="Frickenhaus S."/>
            <person name="Maumus F."/>
            <person name="Mcmullan M."/>
            <person name="Sanges R."/>
            <person name="Schmutz J."/>
            <person name="Toseland A."/>
            <person name="Valas R."/>
            <person name="Veluchamy A."/>
            <person name="Ward B.J."/>
            <person name="Allen A."/>
            <person name="Barry K."/>
            <person name="Falciatore A."/>
            <person name="Ferrante M."/>
            <person name="Fortunato A.E."/>
            <person name="Gloeckner G."/>
            <person name="Gruber A."/>
            <person name="Hipkin R."/>
            <person name="Janech M."/>
            <person name="Kroth P."/>
            <person name="Leese F."/>
            <person name="Lindquist E."/>
            <person name="Lyon B.R."/>
            <person name="Martin J."/>
            <person name="Mayer C."/>
            <person name="Parker M."/>
            <person name="Quesneville H."/>
            <person name="Raymond J."/>
            <person name="Uhlig C."/>
            <person name="Valentin K.U."/>
            <person name="Worden A.Z."/>
            <person name="Armbrust E.V."/>
            <person name="Bowler C."/>
            <person name="Green B."/>
            <person name="Moulton V."/>
            <person name="Van Oosterhout C."/>
            <person name="Grigoriev I."/>
        </authorList>
    </citation>
    <scope>NUCLEOTIDE SEQUENCE [LARGE SCALE GENOMIC DNA]</scope>
    <source>
        <strain evidence="6 7">CCMP1102</strain>
    </source>
</reference>
<dbReference type="GO" id="GO:0016020">
    <property type="term" value="C:membrane"/>
    <property type="evidence" value="ECO:0007669"/>
    <property type="project" value="UniProtKB-SubCell"/>
</dbReference>
<dbReference type="InterPro" id="IPR006685">
    <property type="entry name" value="MscS_channel_2nd"/>
</dbReference>
<gene>
    <name evidence="6" type="ORF">FRACYDRAFT_185003</name>
</gene>
<dbReference type="PANTHER" id="PTHR30566:SF5">
    <property type="entry name" value="MECHANOSENSITIVE ION CHANNEL PROTEIN 1, MITOCHONDRIAL-RELATED"/>
    <property type="match status" value="1"/>
</dbReference>
<comment type="subcellular location">
    <subcellularLocation>
        <location evidence="1">Membrane</location>
    </subcellularLocation>
</comment>
<evidence type="ECO:0000256" key="2">
    <source>
        <dbReference type="ARBA" id="ARBA00022692"/>
    </source>
</evidence>
<dbReference type="Proteomes" id="UP000095751">
    <property type="component" value="Unassembled WGS sequence"/>
</dbReference>
<name>A0A1E7FFU6_9STRA</name>
<dbReference type="OrthoDB" id="44946at2759"/>
<proteinExistence type="predicted"/>
<dbReference type="InterPro" id="IPR023408">
    <property type="entry name" value="MscS_beta-dom_sf"/>
</dbReference>
<dbReference type="KEGG" id="fcy:FRACYDRAFT_185003"/>
<dbReference type="PANTHER" id="PTHR30566">
    <property type="entry name" value="YNAI-RELATED MECHANOSENSITIVE ION CHANNEL"/>
    <property type="match status" value="1"/>
</dbReference>
<feature type="domain" description="Mechanosensitive ion channel MscS" evidence="5">
    <location>
        <begin position="92"/>
        <end position="159"/>
    </location>
</feature>
<evidence type="ECO:0000313" key="7">
    <source>
        <dbReference type="Proteomes" id="UP000095751"/>
    </source>
</evidence>
<organism evidence="6 7">
    <name type="scientific">Fragilariopsis cylindrus CCMP1102</name>
    <dbReference type="NCBI Taxonomy" id="635003"/>
    <lineage>
        <taxon>Eukaryota</taxon>
        <taxon>Sar</taxon>
        <taxon>Stramenopiles</taxon>
        <taxon>Ochrophyta</taxon>
        <taxon>Bacillariophyta</taxon>
        <taxon>Bacillariophyceae</taxon>
        <taxon>Bacillariophycidae</taxon>
        <taxon>Bacillariales</taxon>
        <taxon>Bacillariaceae</taxon>
        <taxon>Fragilariopsis</taxon>
    </lineage>
</organism>
<evidence type="ECO:0000259" key="5">
    <source>
        <dbReference type="Pfam" id="PF00924"/>
    </source>
</evidence>
<keyword evidence="2" id="KW-0812">Transmembrane</keyword>
<evidence type="ECO:0000256" key="1">
    <source>
        <dbReference type="ARBA" id="ARBA00004370"/>
    </source>
</evidence>
<dbReference type="Gene3D" id="2.30.30.60">
    <property type="match status" value="1"/>
</dbReference>
<dbReference type="GO" id="GO:0055085">
    <property type="term" value="P:transmembrane transport"/>
    <property type="evidence" value="ECO:0007669"/>
    <property type="project" value="InterPro"/>
</dbReference>
<dbReference type="Pfam" id="PF00924">
    <property type="entry name" value="MS_channel_2nd"/>
    <property type="match status" value="1"/>
</dbReference>
<keyword evidence="3" id="KW-1133">Transmembrane helix</keyword>
<sequence>VPRVFAFSMYLLWGFKRFSVFKLYLLTKVMTTGLIKSPGRLQIINRLSDYCLIFFGVFVFYEVLNYEMGYSLKSVLAVFSFATAVVSLATKDIITNFLNGILLSASDRIYEGDFISIKGDIRKVNRMGWLETALRGSDNILYTIPNTELLTSQTSNLSRVQTCQVHQTLRFPYNVVDKLPKLSNDIKCEIRSSCPSIITDGSHPFQCYWVNFQSNYLEVIVDAHFRTKPVGDVYYENRQRCLQAIDRAVKMNDIPSYSGSG</sequence>
<dbReference type="SUPFAM" id="SSF50182">
    <property type="entry name" value="Sm-like ribonucleoproteins"/>
    <property type="match status" value="1"/>
</dbReference>
<dbReference type="EMBL" id="KV784358">
    <property type="protein sequence ID" value="OEU17038.1"/>
    <property type="molecule type" value="Genomic_DNA"/>
</dbReference>
<evidence type="ECO:0000256" key="3">
    <source>
        <dbReference type="ARBA" id="ARBA00022989"/>
    </source>
</evidence>
<keyword evidence="4" id="KW-0472">Membrane</keyword>
<dbReference type="InterPro" id="IPR010920">
    <property type="entry name" value="LSM_dom_sf"/>
</dbReference>
<dbReference type="InParanoid" id="A0A1E7FFU6"/>
<keyword evidence="7" id="KW-1185">Reference proteome</keyword>
<dbReference type="Gene3D" id="1.10.287.1260">
    <property type="match status" value="1"/>
</dbReference>
<accession>A0A1E7FFU6</accession>
<protein>
    <recommendedName>
        <fullName evidence="5">Mechanosensitive ion channel MscS domain-containing protein</fullName>
    </recommendedName>
</protein>
<evidence type="ECO:0000313" key="6">
    <source>
        <dbReference type="EMBL" id="OEU17038.1"/>
    </source>
</evidence>
<evidence type="ECO:0000256" key="4">
    <source>
        <dbReference type="ARBA" id="ARBA00023136"/>
    </source>
</evidence>